<dbReference type="Gene3D" id="1.10.10.1320">
    <property type="entry name" value="Anti-sigma factor, zinc-finger domain"/>
    <property type="match status" value="1"/>
</dbReference>
<evidence type="ECO:0000313" key="9">
    <source>
        <dbReference type="EMBL" id="TCO18937.1"/>
    </source>
</evidence>
<keyword evidence="5 7" id="KW-0472">Membrane</keyword>
<protein>
    <submittedName>
        <fullName evidence="9">Zinc finger protein</fullName>
    </submittedName>
</protein>
<dbReference type="PANTHER" id="PTHR37461:SF1">
    <property type="entry name" value="ANTI-SIGMA-K FACTOR RSKA"/>
    <property type="match status" value="1"/>
</dbReference>
<proteinExistence type="predicted"/>
<evidence type="ECO:0000256" key="7">
    <source>
        <dbReference type="SAM" id="Phobius"/>
    </source>
</evidence>
<dbReference type="PANTHER" id="PTHR37461">
    <property type="entry name" value="ANTI-SIGMA-K FACTOR RSKA"/>
    <property type="match status" value="1"/>
</dbReference>
<evidence type="ECO:0000256" key="6">
    <source>
        <dbReference type="ARBA" id="ARBA00023163"/>
    </source>
</evidence>
<evidence type="ECO:0000256" key="2">
    <source>
        <dbReference type="ARBA" id="ARBA00022692"/>
    </source>
</evidence>
<dbReference type="InterPro" id="IPR051474">
    <property type="entry name" value="Anti-sigma-K/W_factor"/>
</dbReference>
<reference evidence="9 10" key="1">
    <citation type="journal article" date="2015" name="Stand. Genomic Sci.">
        <title>Genomic Encyclopedia of Bacterial and Archaeal Type Strains, Phase III: the genomes of soil and plant-associated and newly described type strains.</title>
        <authorList>
            <person name="Whitman W.B."/>
            <person name="Woyke T."/>
            <person name="Klenk H.P."/>
            <person name="Zhou Y."/>
            <person name="Lilburn T.G."/>
            <person name="Beck B.J."/>
            <person name="De Vos P."/>
            <person name="Vandamme P."/>
            <person name="Eisen J.A."/>
            <person name="Garrity G."/>
            <person name="Hugenholtz P."/>
            <person name="Kyrpides N.C."/>
        </authorList>
    </citation>
    <scope>NUCLEOTIDE SEQUENCE [LARGE SCALE GENOMIC DNA]</scope>
    <source>
        <strain evidence="9 10">VKM Ac-2538</strain>
    </source>
</reference>
<keyword evidence="3 7" id="KW-1133">Transmembrane helix</keyword>
<feature type="domain" description="Putative zinc-finger" evidence="8">
    <location>
        <begin position="8"/>
        <end position="36"/>
    </location>
</feature>
<dbReference type="RefSeq" id="WP_132191432.1">
    <property type="nucleotide sequence ID" value="NZ_SLWM01000011.1"/>
</dbReference>
<evidence type="ECO:0000256" key="4">
    <source>
        <dbReference type="ARBA" id="ARBA00023015"/>
    </source>
</evidence>
<dbReference type="Proteomes" id="UP000295818">
    <property type="component" value="Unassembled WGS sequence"/>
</dbReference>
<evidence type="ECO:0000256" key="3">
    <source>
        <dbReference type="ARBA" id="ARBA00022989"/>
    </source>
</evidence>
<dbReference type="Pfam" id="PF13490">
    <property type="entry name" value="zf-HC2"/>
    <property type="match status" value="1"/>
</dbReference>
<dbReference type="InterPro" id="IPR027383">
    <property type="entry name" value="Znf_put"/>
</dbReference>
<evidence type="ECO:0000256" key="1">
    <source>
        <dbReference type="ARBA" id="ARBA00004167"/>
    </source>
</evidence>
<organism evidence="9 10">
    <name type="scientific">Kribbella orskensis</name>
    <dbReference type="NCBI Taxonomy" id="2512216"/>
    <lineage>
        <taxon>Bacteria</taxon>
        <taxon>Bacillati</taxon>
        <taxon>Actinomycetota</taxon>
        <taxon>Actinomycetes</taxon>
        <taxon>Propionibacteriales</taxon>
        <taxon>Kribbellaceae</taxon>
        <taxon>Kribbella</taxon>
    </lineage>
</organism>
<keyword evidence="2 7" id="KW-0812">Transmembrane</keyword>
<comment type="caution">
    <text evidence="9">The sequence shown here is derived from an EMBL/GenBank/DDBJ whole genome shotgun (WGS) entry which is preliminary data.</text>
</comment>
<comment type="subcellular location">
    <subcellularLocation>
        <location evidence="1">Membrane</location>
        <topology evidence="1">Single-pass membrane protein</topology>
    </subcellularLocation>
</comment>
<name>A0ABY2BIC3_9ACTN</name>
<evidence type="ECO:0000256" key="5">
    <source>
        <dbReference type="ARBA" id="ARBA00023136"/>
    </source>
</evidence>
<dbReference type="EMBL" id="SLWM01000011">
    <property type="protein sequence ID" value="TCO18937.1"/>
    <property type="molecule type" value="Genomic_DNA"/>
</dbReference>
<feature type="transmembrane region" description="Helical" evidence="7">
    <location>
        <begin position="110"/>
        <end position="131"/>
    </location>
</feature>
<keyword evidence="4" id="KW-0805">Transcription regulation</keyword>
<keyword evidence="10" id="KW-1185">Reference proteome</keyword>
<sequence length="244" mass="25460">MSEHDPSRLGAYSLGALEPDEVREIDEHLAGCAECRQELAELDEMKEFLAEVPPEAFLDGPPADGDLLLQRTLREVRSNAAAETAAAEAAAAAAAAPPVTVAPRKKRSPWYLVAAAVVVIAGALGSGVLIGRQTAPDPTAPVAGSKLVTATDSVTQATMATTVEPRAGWSWIMVNISGLKQGAECEMVVTDKAGKTFVAGSWVVSPKAAREGSRFGGGVLVPIDQVRSVEIRTLQGEHVVTTPV</sequence>
<evidence type="ECO:0000259" key="8">
    <source>
        <dbReference type="Pfam" id="PF13490"/>
    </source>
</evidence>
<evidence type="ECO:0000313" key="10">
    <source>
        <dbReference type="Proteomes" id="UP000295818"/>
    </source>
</evidence>
<keyword evidence="6" id="KW-0804">Transcription</keyword>
<gene>
    <name evidence="9" type="ORF">EV644_111175</name>
</gene>
<dbReference type="InterPro" id="IPR041916">
    <property type="entry name" value="Anti_sigma_zinc_sf"/>
</dbReference>
<accession>A0ABY2BIC3</accession>